<reference evidence="2" key="1">
    <citation type="submission" date="2023-06" db="EMBL/GenBank/DDBJ databases">
        <title>MT1 and MT2 Draft Genomes of Novel Species.</title>
        <authorList>
            <person name="Venkateswaran K."/>
        </authorList>
    </citation>
    <scope>NUCLEOTIDE SEQUENCE</scope>
    <source>
        <strain evidence="2">F6_8S_P_1B</strain>
    </source>
</reference>
<feature type="region of interest" description="Disordered" evidence="1">
    <location>
        <begin position="1"/>
        <end position="34"/>
    </location>
</feature>
<organism evidence="2 3">
    <name type="scientific">Leifsonia williamsii</name>
    <dbReference type="NCBI Taxonomy" id="3035919"/>
    <lineage>
        <taxon>Bacteria</taxon>
        <taxon>Bacillati</taxon>
        <taxon>Actinomycetota</taxon>
        <taxon>Actinomycetes</taxon>
        <taxon>Micrococcales</taxon>
        <taxon>Microbacteriaceae</taxon>
        <taxon>Leifsonia</taxon>
    </lineage>
</organism>
<sequence>MTDSRVHAVRSASIHDHAVHPQREATRRHLARRHARDDHLERLRGFASTRRVPPVFCHWSAAVIHGLPLLLDPPRSIHVLSANERAGADRGVVRLPRLGDPEVVCVRGLQVTSAARTVMDLAARTSYSGGVVAADFALSAGAFGSRRPLADREELLREAVWVEPSGASRAEAAARFADGRAESPLESVSRVTLALAGAPPPELQVPVGDLLGWEARVDFCWPQLGLIGEADGAEKLLDPAMLRDRSMIDAVADRRVREERLERAGFRVMRWGWDAGRDLHRMRELLAAHGVPLEAGDGVRLEAG</sequence>
<feature type="compositionally biased region" description="Basic and acidic residues" evidence="1">
    <location>
        <begin position="13"/>
        <end position="27"/>
    </location>
</feature>
<gene>
    <name evidence="2" type="ORF">P5G50_17380</name>
</gene>
<protein>
    <recommendedName>
        <fullName evidence="4">Transcriptional regulator, AbiEi antitoxin, Type IV TA system</fullName>
    </recommendedName>
</protein>
<keyword evidence="3" id="KW-1185">Reference proteome</keyword>
<name>A0ABT8KFK4_9MICO</name>
<proteinExistence type="predicted"/>
<dbReference type="EMBL" id="JAROCF010000001">
    <property type="protein sequence ID" value="MDN4616224.1"/>
    <property type="molecule type" value="Genomic_DNA"/>
</dbReference>
<dbReference type="Proteomes" id="UP001174208">
    <property type="component" value="Unassembled WGS sequence"/>
</dbReference>
<evidence type="ECO:0000313" key="3">
    <source>
        <dbReference type="Proteomes" id="UP001174208"/>
    </source>
</evidence>
<dbReference type="RefSeq" id="WP_301212334.1">
    <property type="nucleotide sequence ID" value="NZ_JAROCF010000001.1"/>
</dbReference>
<evidence type="ECO:0000313" key="2">
    <source>
        <dbReference type="EMBL" id="MDN4616224.1"/>
    </source>
</evidence>
<accession>A0ABT8KFK4</accession>
<evidence type="ECO:0000256" key="1">
    <source>
        <dbReference type="SAM" id="MobiDB-lite"/>
    </source>
</evidence>
<evidence type="ECO:0008006" key="4">
    <source>
        <dbReference type="Google" id="ProtNLM"/>
    </source>
</evidence>
<comment type="caution">
    <text evidence="2">The sequence shown here is derived from an EMBL/GenBank/DDBJ whole genome shotgun (WGS) entry which is preliminary data.</text>
</comment>